<reference evidence="5 6" key="1">
    <citation type="journal article" date="2010" name="Proc. Natl. Acad. Sci. U.S.A.">
        <title>A Nitrospira metagenome illuminates the physiology and evolution of globally important nitrite-oxidizing bacteria.</title>
        <authorList>
            <person name="Lucker S."/>
            <person name="Wagner M."/>
            <person name="Maixner F."/>
            <person name="Pelletier E."/>
            <person name="Koch H."/>
            <person name="Vacherie B."/>
            <person name="Rattei T."/>
            <person name="Sinninghe Damste J."/>
            <person name="Spieck E."/>
            <person name="Le Paslier D."/>
            <person name="Daims H."/>
        </authorList>
    </citation>
    <scope>NUCLEOTIDE SEQUENCE [LARGE SCALE GENOMIC DNA]</scope>
</reference>
<evidence type="ECO:0000256" key="2">
    <source>
        <dbReference type="ARBA" id="ARBA00022840"/>
    </source>
</evidence>
<dbReference type="PANTHER" id="PTHR23073">
    <property type="entry name" value="26S PROTEASOME REGULATORY SUBUNIT"/>
    <property type="match status" value="1"/>
</dbReference>
<evidence type="ECO:0000256" key="3">
    <source>
        <dbReference type="SAM" id="MobiDB-lite"/>
    </source>
</evidence>
<keyword evidence="6" id="KW-1185">Reference proteome</keyword>
<organism evidence="5 6">
    <name type="scientific">Nitrospira defluvii</name>
    <dbReference type="NCBI Taxonomy" id="330214"/>
    <lineage>
        <taxon>Bacteria</taxon>
        <taxon>Pseudomonadati</taxon>
        <taxon>Nitrospirota</taxon>
        <taxon>Nitrospiria</taxon>
        <taxon>Nitrospirales</taxon>
        <taxon>Nitrospiraceae</taxon>
        <taxon>Nitrospira</taxon>
    </lineage>
</organism>
<feature type="compositionally biased region" description="Low complexity" evidence="3">
    <location>
        <begin position="171"/>
        <end position="182"/>
    </location>
</feature>
<evidence type="ECO:0000313" key="5">
    <source>
        <dbReference type="EMBL" id="CBK43335.1"/>
    </source>
</evidence>
<dbReference type="InterPro" id="IPR050221">
    <property type="entry name" value="26S_Proteasome_ATPase"/>
</dbReference>
<evidence type="ECO:0000256" key="1">
    <source>
        <dbReference type="ARBA" id="ARBA00022741"/>
    </source>
</evidence>
<protein>
    <recommendedName>
        <fullName evidence="4">ATPase AAA-type core domain-containing protein</fullName>
    </recommendedName>
</protein>
<feature type="region of interest" description="Disordered" evidence="3">
    <location>
        <begin position="170"/>
        <end position="193"/>
    </location>
</feature>
<dbReference type="GO" id="GO:0005524">
    <property type="term" value="F:ATP binding"/>
    <property type="evidence" value="ECO:0007669"/>
    <property type="project" value="UniProtKB-KW"/>
</dbReference>
<feature type="region of interest" description="Disordered" evidence="3">
    <location>
        <begin position="1"/>
        <end position="30"/>
    </location>
</feature>
<dbReference type="KEGG" id="nde:NIDE3657"/>
<keyword evidence="2" id="KW-0067">ATP-binding</keyword>
<dbReference type="Gene3D" id="3.40.50.300">
    <property type="entry name" value="P-loop containing nucleotide triphosphate hydrolases"/>
    <property type="match status" value="1"/>
</dbReference>
<proteinExistence type="predicted"/>
<dbReference type="Proteomes" id="UP000001660">
    <property type="component" value="Chromosome"/>
</dbReference>
<dbReference type="AlphaFoldDB" id="D8P7I9"/>
<keyword evidence="1" id="KW-0547">Nucleotide-binding</keyword>
<name>D8P7I9_9BACT</name>
<dbReference type="HOGENOM" id="CLU_121325_0_0_0"/>
<evidence type="ECO:0000259" key="4">
    <source>
        <dbReference type="Pfam" id="PF00004"/>
    </source>
</evidence>
<dbReference type="STRING" id="330214.NIDE3657"/>
<gene>
    <name evidence="5" type="ORF">NIDE3657</name>
</gene>
<feature type="compositionally biased region" description="Basic residues" evidence="3">
    <location>
        <begin position="8"/>
        <end position="28"/>
    </location>
</feature>
<dbReference type="eggNOG" id="COG0464">
    <property type="taxonomic scope" value="Bacteria"/>
</dbReference>
<feature type="domain" description="ATPase AAA-type core" evidence="4">
    <location>
        <begin position="52"/>
        <end position="152"/>
    </location>
</feature>
<sequence>MAGATVTRQRKNAPRQNKKAPARKSKKARVQEPSGAVIVLSGATPLRRQKAAEVLAAELQLDLASVDLSAVVSKHAGETEKNVNRVFDMANRHGSILFFDEADAFFGKRTQTHDAHDRYANAEVSHLIQCIEDHQGLVILTTNGKSRIEEAFSPEKPVIVLGGASKKKAVAKATPKPAAKTVSKPKKKAAKKK</sequence>
<feature type="compositionally biased region" description="Basic residues" evidence="3">
    <location>
        <begin position="183"/>
        <end position="193"/>
    </location>
</feature>
<accession>D8P7I9</accession>
<dbReference type="InterPro" id="IPR003959">
    <property type="entry name" value="ATPase_AAA_core"/>
</dbReference>
<dbReference type="CDD" id="cd19481">
    <property type="entry name" value="RecA-like_protease"/>
    <property type="match status" value="1"/>
</dbReference>
<dbReference type="Pfam" id="PF00004">
    <property type="entry name" value="AAA"/>
    <property type="match status" value="1"/>
</dbReference>
<dbReference type="GO" id="GO:0016887">
    <property type="term" value="F:ATP hydrolysis activity"/>
    <property type="evidence" value="ECO:0007669"/>
    <property type="project" value="InterPro"/>
</dbReference>
<dbReference type="OrthoDB" id="7438987at2"/>
<evidence type="ECO:0000313" key="6">
    <source>
        <dbReference type="Proteomes" id="UP000001660"/>
    </source>
</evidence>
<dbReference type="InterPro" id="IPR027417">
    <property type="entry name" value="P-loop_NTPase"/>
</dbReference>
<dbReference type="SUPFAM" id="SSF52540">
    <property type="entry name" value="P-loop containing nucleoside triphosphate hydrolases"/>
    <property type="match status" value="1"/>
</dbReference>
<dbReference type="EMBL" id="FP929003">
    <property type="protein sequence ID" value="CBK43335.1"/>
    <property type="molecule type" value="Genomic_DNA"/>
</dbReference>